<comment type="function">
    <text evidence="9">Catalyzes the phosphorylation of the position 2 hydroxy group of 4-diphosphocytidyl-2C-methyl-D-erythritol.</text>
</comment>
<dbReference type="NCBIfam" id="TIGR00154">
    <property type="entry name" value="ispE"/>
    <property type="match status" value="1"/>
</dbReference>
<dbReference type="PIRSF" id="PIRSF010376">
    <property type="entry name" value="IspE"/>
    <property type="match status" value="1"/>
</dbReference>
<comment type="catalytic activity">
    <reaction evidence="9">
        <text>4-CDP-2-C-methyl-D-erythritol + ATP = 4-CDP-2-C-methyl-D-erythritol 2-phosphate + ADP + H(+)</text>
        <dbReference type="Rhea" id="RHEA:18437"/>
        <dbReference type="ChEBI" id="CHEBI:15378"/>
        <dbReference type="ChEBI" id="CHEBI:30616"/>
        <dbReference type="ChEBI" id="CHEBI:57823"/>
        <dbReference type="ChEBI" id="CHEBI:57919"/>
        <dbReference type="ChEBI" id="CHEBI:456216"/>
        <dbReference type="EC" id="2.7.1.148"/>
    </reaction>
</comment>
<keyword evidence="13" id="KW-1185">Reference proteome</keyword>
<evidence type="ECO:0000256" key="2">
    <source>
        <dbReference type="ARBA" id="ARBA00012052"/>
    </source>
</evidence>
<reference evidence="12 13" key="1">
    <citation type="submission" date="2018-09" db="EMBL/GenBank/DDBJ databases">
        <title>YIM 75507 draft genome.</title>
        <authorList>
            <person name="Tang S."/>
            <person name="Feng Y."/>
        </authorList>
    </citation>
    <scope>NUCLEOTIDE SEQUENCE [LARGE SCALE GENOMIC DNA]</scope>
    <source>
        <strain evidence="12 13">YIM 75507</strain>
    </source>
</reference>
<dbReference type="Gene3D" id="3.30.230.10">
    <property type="match status" value="1"/>
</dbReference>
<comment type="similarity">
    <text evidence="1 9">Belongs to the GHMP kinase family. IspE subfamily.</text>
</comment>
<dbReference type="AlphaFoldDB" id="A0A3A4AWM2"/>
<evidence type="ECO:0000313" key="12">
    <source>
        <dbReference type="EMBL" id="RJL33273.1"/>
    </source>
</evidence>
<evidence type="ECO:0000256" key="6">
    <source>
        <dbReference type="ARBA" id="ARBA00022777"/>
    </source>
</evidence>
<dbReference type="SUPFAM" id="SSF54211">
    <property type="entry name" value="Ribosomal protein S5 domain 2-like"/>
    <property type="match status" value="1"/>
</dbReference>
<dbReference type="InterPro" id="IPR020568">
    <property type="entry name" value="Ribosomal_Su5_D2-typ_SF"/>
</dbReference>
<dbReference type="OrthoDB" id="3173073at2"/>
<evidence type="ECO:0000313" key="13">
    <source>
        <dbReference type="Proteomes" id="UP000265768"/>
    </source>
</evidence>
<dbReference type="Pfam" id="PF00288">
    <property type="entry name" value="GHMP_kinases_N"/>
    <property type="match status" value="1"/>
</dbReference>
<keyword evidence="4 9" id="KW-0808">Transferase</keyword>
<dbReference type="GO" id="GO:0019288">
    <property type="term" value="P:isopentenyl diphosphate biosynthetic process, methylerythritol 4-phosphate pathway"/>
    <property type="evidence" value="ECO:0007669"/>
    <property type="project" value="UniProtKB-UniRule"/>
</dbReference>
<evidence type="ECO:0000259" key="10">
    <source>
        <dbReference type="Pfam" id="PF00288"/>
    </source>
</evidence>
<dbReference type="Pfam" id="PF08544">
    <property type="entry name" value="GHMP_kinases_C"/>
    <property type="match status" value="1"/>
</dbReference>
<feature type="active site" evidence="9">
    <location>
        <position position="138"/>
    </location>
</feature>
<evidence type="ECO:0000256" key="8">
    <source>
        <dbReference type="ARBA" id="ARBA00032554"/>
    </source>
</evidence>
<dbReference type="GO" id="GO:0016114">
    <property type="term" value="P:terpenoid biosynthetic process"/>
    <property type="evidence" value="ECO:0007669"/>
    <property type="project" value="UniProtKB-UniRule"/>
</dbReference>
<keyword evidence="9" id="KW-0414">Isoprene biosynthesis</keyword>
<protein>
    <recommendedName>
        <fullName evidence="3 9">4-diphosphocytidyl-2-C-methyl-D-erythritol kinase</fullName>
        <shortName evidence="9">CMK</shortName>
        <ecNumber evidence="2 9">2.7.1.148</ecNumber>
    </recommendedName>
    <alternativeName>
        <fullName evidence="8 9">4-(cytidine-5'-diphospho)-2-C-methyl-D-erythritol kinase</fullName>
    </alternativeName>
</protein>
<dbReference type="Proteomes" id="UP000265768">
    <property type="component" value="Unassembled WGS sequence"/>
</dbReference>
<evidence type="ECO:0000256" key="3">
    <source>
        <dbReference type="ARBA" id="ARBA00017473"/>
    </source>
</evidence>
<dbReference type="InterPro" id="IPR013750">
    <property type="entry name" value="GHMP_kinase_C_dom"/>
</dbReference>
<gene>
    <name evidence="9" type="primary">ispE</name>
    <name evidence="12" type="ORF">D5H75_10660</name>
</gene>
<keyword evidence="5 9" id="KW-0547">Nucleotide-binding</keyword>
<evidence type="ECO:0000256" key="5">
    <source>
        <dbReference type="ARBA" id="ARBA00022741"/>
    </source>
</evidence>
<sequence>MTSVTVRVPGKVNLQISVGPLRADGYHELVNVFHAVSLYDEVSAAPSDRVRVRVSGEGADQVPLDEDNLAGRAARLLADRTGHPARVALEIRKAIPVAGGMAGGSADAAAALVACDALWGTDLSAGELHALAAELGSDVPFALMGGTAVGRGRGEDLVPVTARGTFHWVFALAPGGLSTAAVYAECDLLRRHEAVPEPAASDALMAALAAGDAKALGAALANDLQPASLALRPQLAKVLRAGEDFGALGGIVSGSGPTCAFLAESGRHAEELALALSDAGVCRAAVRATGPVPGAVIV</sequence>
<evidence type="ECO:0000256" key="9">
    <source>
        <dbReference type="HAMAP-Rule" id="MF_00061"/>
    </source>
</evidence>
<evidence type="ECO:0000256" key="7">
    <source>
        <dbReference type="ARBA" id="ARBA00022840"/>
    </source>
</evidence>
<dbReference type="InterPro" id="IPR006204">
    <property type="entry name" value="GHMP_kinase_N_dom"/>
</dbReference>
<evidence type="ECO:0000256" key="4">
    <source>
        <dbReference type="ARBA" id="ARBA00022679"/>
    </source>
</evidence>
<dbReference type="PANTHER" id="PTHR43527:SF2">
    <property type="entry name" value="4-DIPHOSPHOCYTIDYL-2-C-METHYL-D-ERYTHRITOL KINASE, CHLOROPLASTIC"/>
    <property type="match status" value="1"/>
</dbReference>
<dbReference type="UniPathway" id="UPA00056">
    <property type="reaction ID" value="UER00094"/>
</dbReference>
<proteinExistence type="inferred from homology"/>
<dbReference type="InterPro" id="IPR004424">
    <property type="entry name" value="IspE"/>
</dbReference>
<dbReference type="SUPFAM" id="SSF55060">
    <property type="entry name" value="GHMP Kinase, C-terminal domain"/>
    <property type="match status" value="1"/>
</dbReference>
<comment type="caution">
    <text evidence="12">The sequence shown here is derived from an EMBL/GenBank/DDBJ whole genome shotgun (WGS) entry which is preliminary data.</text>
</comment>
<organism evidence="12 13">
    <name type="scientific">Bailinhaonella thermotolerans</name>
    <dbReference type="NCBI Taxonomy" id="1070861"/>
    <lineage>
        <taxon>Bacteria</taxon>
        <taxon>Bacillati</taxon>
        <taxon>Actinomycetota</taxon>
        <taxon>Actinomycetes</taxon>
        <taxon>Streptosporangiales</taxon>
        <taxon>Streptosporangiaceae</taxon>
        <taxon>Bailinhaonella</taxon>
    </lineage>
</organism>
<keyword evidence="6 9" id="KW-0418">Kinase</keyword>
<dbReference type="Gene3D" id="3.30.70.890">
    <property type="entry name" value="GHMP kinase, C-terminal domain"/>
    <property type="match status" value="1"/>
</dbReference>
<dbReference type="EMBL" id="QZEY01000003">
    <property type="protein sequence ID" value="RJL33273.1"/>
    <property type="molecule type" value="Genomic_DNA"/>
</dbReference>
<dbReference type="PANTHER" id="PTHR43527">
    <property type="entry name" value="4-DIPHOSPHOCYTIDYL-2-C-METHYL-D-ERYTHRITOL KINASE, CHLOROPLASTIC"/>
    <property type="match status" value="1"/>
</dbReference>
<dbReference type="NCBIfam" id="NF002870">
    <property type="entry name" value="PRK03188.1"/>
    <property type="match status" value="1"/>
</dbReference>
<feature type="domain" description="GHMP kinase C-terminal" evidence="11">
    <location>
        <begin position="204"/>
        <end position="280"/>
    </location>
</feature>
<feature type="binding site" evidence="9">
    <location>
        <begin position="96"/>
        <end position="106"/>
    </location>
    <ligand>
        <name>ATP</name>
        <dbReference type="ChEBI" id="CHEBI:30616"/>
    </ligand>
</feature>
<feature type="domain" description="GHMP kinase N-terminal" evidence="10">
    <location>
        <begin position="68"/>
        <end position="146"/>
    </location>
</feature>
<dbReference type="InterPro" id="IPR036554">
    <property type="entry name" value="GHMP_kinase_C_sf"/>
</dbReference>
<dbReference type="EC" id="2.7.1.148" evidence="2 9"/>
<keyword evidence="7 9" id="KW-0067">ATP-binding</keyword>
<dbReference type="HAMAP" id="MF_00061">
    <property type="entry name" value="IspE"/>
    <property type="match status" value="1"/>
</dbReference>
<evidence type="ECO:0000256" key="1">
    <source>
        <dbReference type="ARBA" id="ARBA00009684"/>
    </source>
</evidence>
<evidence type="ECO:0000259" key="11">
    <source>
        <dbReference type="Pfam" id="PF08544"/>
    </source>
</evidence>
<feature type="active site" evidence="9">
    <location>
        <position position="11"/>
    </location>
</feature>
<accession>A0A3A4AWM2</accession>
<comment type="pathway">
    <text evidence="9">Isoprenoid biosynthesis; isopentenyl diphosphate biosynthesis via DXP pathway; isopentenyl diphosphate from 1-deoxy-D-xylulose 5-phosphate: step 3/6.</text>
</comment>
<dbReference type="GO" id="GO:0050515">
    <property type="term" value="F:4-(cytidine 5'-diphospho)-2-C-methyl-D-erythritol kinase activity"/>
    <property type="evidence" value="ECO:0007669"/>
    <property type="project" value="UniProtKB-UniRule"/>
</dbReference>
<dbReference type="GO" id="GO:0005524">
    <property type="term" value="F:ATP binding"/>
    <property type="evidence" value="ECO:0007669"/>
    <property type="project" value="UniProtKB-UniRule"/>
</dbReference>
<name>A0A3A4AWM2_9ACTN</name>
<dbReference type="InterPro" id="IPR014721">
    <property type="entry name" value="Ribsml_uS5_D2-typ_fold_subgr"/>
</dbReference>